<evidence type="ECO:0000256" key="1">
    <source>
        <dbReference type="SAM" id="MobiDB-lite"/>
    </source>
</evidence>
<feature type="compositionally biased region" description="Basic and acidic residues" evidence="1">
    <location>
        <begin position="71"/>
        <end position="80"/>
    </location>
</feature>
<organism evidence="2 3">
    <name type="scientific">Haloechinothrix aidingensis</name>
    <dbReference type="NCBI Taxonomy" id="2752311"/>
    <lineage>
        <taxon>Bacteria</taxon>
        <taxon>Bacillati</taxon>
        <taxon>Actinomycetota</taxon>
        <taxon>Actinomycetes</taxon>
        <taxon>Pseudonocardiales</taxon>
        <taxon>Pseudonocardiaceae</taxon>
        <taxon>Haloechinothrix</taxon>
    </lineage>
</organism>
<dbReference type="AlphaFoldDB" id="A0A838ADG1"/>
<name>A0A838ADG1_9PSEU</name>
<evidence type="ECO:0000313" key="3">
    <source>
        <dbReference type="Proteomes" id="UP000582974"/>
    </source>
</evidence>
<accession>A0A838ADG1</accession>
<sequence>MRPRRSSEVTCPRLRVTLRSLALIDSFRLVMNMTLRSGAGNRSDGVNSGRASASRGTNLAEQHSQVASSGGDHDRPCLLP</sequence>
<feature type="region of interest" description="Disordered" evidence="1">
    <location>
        <begin position="36"/>
        <end position="80"/>
    </location>
</feature>
<comment type="caution">
    <text evidence="2">The sequence shown here is derived from an EMBL/GenBank/DDBJ whole genome shotgun (WGS) entry which is preliminary data.</text>
</comment>
<keyword evidence="3" id="KW-1185">Reference proteome</keyword>
<dbReference type="EMBL" id="JACCKD010000006">
    <property type="protein sequence ID" value="MBA0127227.1"/>
    <property type="molecule type" value="Genomic_DNA"/>
</dbReference>
<dbReference type="Proteomes" id="UP000582974">
    <property type="component" value="Unassembled WGS sequence"/>
</dbReference>
<gene>
    <name evidence="2" type="ORF">H0B56_16875</name>
</gene>
<proteinExistence type="predicted"/>
<protein>
    <submittedName>
        <fullName evidence="2">Uncharacterized protein</fullName>
    </submittedName>
</protein>
<feature type="compositionally biased region" description="Polar residues" evidence="1">
    <location>
        <begin position="44"/>
        <end position="68"/>
    </location>
</feature>
<reference evidence="2 3" key="1">
    <citation type="submission" date="2020-07" db="EMBL/GenBank/DDBJ databases">
        <title>Genome of Haloechinothrix sp.</title>
        <authorList>
            <person name="Tang S.-K."/>
            <person name="Yang L."/>
            <person name="Zhu W.-Y."/>
        </authorList>
    </citation>
    <scope>NUCLEOTIDE SEQUENCE [LARGE SCALE GENOMIC DNA]</scope>
    <source>
        <strain evidence="2 3">YIM 98757</strain>
    </source>
</reference>
<evidence type="ECO:0000313" key="2">
    <source>
        <dbReference type="EMBL" id="MBA0127227.1"/>
    </source>
</evidence>